<name>A0A2G5EPC4_AQUCA</name>
<dbReference type="InterPro" id="IPR000719">
    <property type="entry name" value="Prot_kinase_dom"/>
</dbReference>
<reference evidence="6 7" key="1">
    <citation type="submission" date="2017-09" db="EMBL/GenBank/DDBJ databases">
        <title>WGS assembly of Aquilegia coerulea Goldsmith.</title>
        <authorList>
            <person name="Hodges S."/>
            <person name="Kramer E."/>
            <person name="Nordborg M."/>
            <person name="Tomkins J."/>
            <person name="Borevitz J."/>
            <person name="Derieg N."/>
            <person name="Yan J."/>
            <person name="Mihaltcheva S."/>
            <person name="Hayes R.D."/>
            <person name="Rokhsar D."/>
        </authorList>
    </citation>
    <scope>NUCLEOTIDE SEQUENCE [LARGE SCALE GENOMIC DNA]</scope>
    <source>
        <strain evidence="7">cv. Goldsmith</strain>
    </source>
</reference>
<dbReference type="Proteomes" id="UP000230069">
    <property type="component" value="Unassembled WGS sequence"/>
</dbReference>
<evidence type="ECO:0000313" key="6">
    <source>
        <dbReference type="EMBL" id="PIA57570.1"/>
    </source>
</evidence>
<dbReference type="Gene3D" id="1.10.510.10">
    <property type="entry name" value="Transferase(Phosphotransferase) domain 1"/>
    <property type="match status" value="1"/>
</dbReference>
<dbReference type="OrthoDB" id="339325at2759"/>
<dbReference type="InParanoid" id="A0A2G5EPC4"/>
<keyword evidence="3" id="KW-0418">Kinase</keyword>
<dbReference type="GO" id="GO:0005634">
    <property type="term" value="C:nucleus"/>
    <property type="evidence" value="ECO:0007669"/>
    <property type="project" value="TreeGrafter"/>
</dbReference>
<feature type="domain" description="Protein kinase" evidence="5">
    <location>
        <begin position="1"/>
        <end position="108"/>
    </location>
</feature>
<keyword evidence="7" id="KW-1185">Reference proteome</keyword>
<organism evidence="6 7">
    <name type="scientific">Aquilegia coerulea</name>
    <name type="common">Rocky mountain columbine</name>
    <dbReference type="NCBI Taxonomy" id="218851"/>
    <lineage>
        <taxon>Eukaryota</taxon>
        <taxon>Viridiplantae</taxon>
        <taxon>Streptophyta</taxon>
        <taxon>Embryophyta</taxon>
        <taxon>Tracheophyta</taxon>
        <taxon>Spermatophyta</taxon>
        <taxon>Magnoliopsida</taxon>
        <taxon>Ranunculales</taxon>
        <taxon>Ranunculaceae</taxon>
        <taxon>Thalictroideae</taxon>
        <taxon>Aquilegia</taxon>
    </lineage>
</organism>
<evidence type="ECO:0000259" key="5">
    <source>
        <dbReference type="PROSITE" id="PS50011"/>
    </source>
</evidence>
<proteinExistence type="predicted"/>
<dbReference type="PROSITE" id="PS50011">
    <property type="entry name" value="PROTEIN_KINASE_DOM"/>
    <property type="match status" value="1"/>
</dbReference>
<keyword evidence="2" id="KW-0547">Nucleotide-binding</keyword>
<dbReference type="PANTHER" id="PTHR11042">
    <property type="entry name" value="EUKARYOTIC TRANSLATION INITIATION FACTOR 2-ALPHA KINASE EIF2-ALPHA KINASE -RELATED"/>
    <property type="match status" value="1"/>
</dbReference>
<evidence type="ECO:0000313" key="7">
    <source>
        <dbReference type="Proteomes" id="UP000230069"/>
    </source>
</evidence>
<accession>A0A2G5EPC4</accession>
<dbReference type="GO" id="GO:0005524">
    <property type="term" value="F:ATP binding"/>
    <property type="evidence" value="ECO:0007669"/>
    <property type="project" value="UniProtKB-KW"/>
</dbReference>
<dbReference type="SUPFAM" id="SSF56112">
    <property type="entry name" value="Protein kinase-like (PK-like)"/>
    <property type="match status" value="1"/>
</dbReference>
<sequence>MNFTAFDPLTYLGNPSYRAPELLESRTVTRKVDIYSIGVLLFDIFDSCVTETERLPKISALMKGELPSSLEDEYGYVKDLLRRMVAQNADDRSCTTEILEALSSKKSV</sequence>
<keyword evidence="1" id="KW-0808">Transferase</keyword>
<dbReference type="InterPro" id="IPR050339">
    <property type="entry name" value="CC_SR_Kinase"/>
</dbReference>
<evidence type="ECO:0000256" key="4">
    <source>
        <dbReference type="ARBA" id="ARBA00022840"/>
    </source>
</evidence>
<dbReference type="Pfam" id="PF00069">
    <property type="entry name" value="Pkinase"/>
    <property type="match status" value="1"/>
</dbReference>
<protein>
    <recommendedName>
        <fullName evidence="5">Protein kinase domain-containing protein</fullName>
    </recommendedName>
</protein>
<keyword evidence="4" id="KW-0067">ATP-binding</keyword>
<dbReference type="GO" id="GO:0005737">
    <property type="term" value="C:cytoplasm"/>
    <property type="evidence" value="ECO:0007669"/>
    <property type="project" value="TreeGrafter"/>
</dbReference>
<dbReference type="AlphaFoldDB" id="A0A2G5EPC4"/>
<dbReference type="STRING" id="218851.A0A2G5EPC4"/>
<evidence type="ECO:0000256" key="3">
    <source>
        <dbReference type="ARBA" id="ARBA00022777"/>
    </source>
</evidence>
<dbReference type="GO" id="GO:0004672">
    <property type="term" value="F:protein kinase activity"/>
    <property type="evidence" value="ECO:0007669"/>
    <property type="project" value="InterPro"/>
</dbReference>
<dbReference type="EMBL" id="KZ305023">
    <property type="protein sequence ID" value="PIA57570.1"/>
    <property type="molecule type" value="Genomic_DNA"/>
</dbReference>
<gene>
    <name evidence="6" type="ORF">AQUCO_00600350v1</name>
</gene>
<dbReference type="InterPro" id="IPR011009">
    <property type="entry name" value="Kinase-like_dom_sf"/>
</dbReference>
<evidence type="ECO:0000256" key="2">
    <source>
        <dbReference type="ARBA" id="ARBA00022741"/>
    </source>
</evidence>
<evidence type="ECO:0000256" key="1">
    <source>
        <dbReference type="ARBA" id="ARBA00022679"/>
    </source>
</evidence>